<organism evidence="2 3">
    <name type="scientific">Candidatus Nitrososphaera evergladensis SR1</name>
    <dbReference type="NCBI Taxonomy" id="1459636"/>
    <lineage>
        <taxon>Archaea</taxon>
        <taxon>Nitrososphaerota</taxon>
        <taxon>Nitrososphaeria</taxon>
        <taxon>Nitrososphaerales</taxon>
        <taxon>Nitrososphaeraceae</taxon>
        <taxon>Nitrososphaera</taxon>
    </lineage>
</organism>
<reference evidence="2 3" key="1">
    <citation type="journal article" date="2014" name="PLoS ONE">
        <title>Genome Sequence of Candidatus Nitrososphaera evergladensis from Group I.1b Enriched from Everglades Soil Reveals Novel Genomic Features of the Ammonia-Oxidizing Archaea.</title>
        <authorList>
            <person name="Zhalnina K.V."/>
            <person name="Dias R."/>
            <person name="Leonard M.T."/>
            <person name="Dorr de Quadros P."/>
            <person name="Camargo F.A."/>
            <person name="Drew J.C."/>
            <person name="Farmerie W.G."/>
            <person name="Daroub S.H."/>
            <person name="Triplett E.W."/>
        </authorList>
    </citation>
    <scope>NUCLEOTIDE SEQUENCE [LARGE SCALE GENOMIC DNA]</scope>
    <source>
        <strain evidence="2 3">SR1</strain>
    </source>
</reference>
<dbReference type="KEGG" id="nev:NTE_00386"/>
<protein>
    <submittedName>
        <fullName evidence="2">Uncharacterized protein</fullName>
    </submittedName>
</protein>
<dbReference type="HOGENOM" id="CLU_084395_0_0_2"/>
<dbReference type="AlphaFoldDB" id="A0A075MMJ2"/>
<proteinExistence type="predicted"/>
<dbReference type="OrthoDB" id="12176at2157"/>
<evidence type="ECO:0000256" key="1">
    <source>
        <dbReference type="SAM" id="MobiDB-lite"/>
    </source>
</evidence>
<dbReference type="Proteomes" id="UP000028194">
    <property type="component" value="Chromosome"/>
</dbReference>
<feature type="region of interest" description="Disordered" evidence="1">
    <location>
        <begin position="1"/>
        <end position="21"/>
    </location>
</feature>
<dbReference type="GeneID" id="41596269"/>
<evidence type="ECO:0000313" key="3">
    <source>
        <dbReference type="Proteomes" id="UP000028194"/>
    </source>
</evidence>
<keyword evidence="3" id="KW-1185">Reference proteome</keyword>
<name>A0A075MMJ2_9ARCH</name>
<evidence type="ECO:0000313" key="2">
    <source>
        <dbReference type="EMBL" id="AIF82468.1"/>
    </source>
</evidence>
<accession>A0A075MMJ2</accession>
<dbReference type="EMBL" id="CP007174">
    <property type="protein sequence ID" value="AIF82468.1"/>
    <property type="molecule type" value="Genomic_DNA"/>
</dbReference>
<dbReference type="RefSeq" id="WP_148699434.1">
    <property type="nucleotide sequence ID" value="NZ_CP007174.1"/>
</dbReference>
<feature type="compositionally biased region" description="Polar residues" evidence="1">
    <location>
        <begin position="7"/>
        <end position="19"/>
    </location>
</feature>
<gene>
    <name evidence="2" type="ORF">NTE_00386</name>
</gene>
<sequence>MIPVAASLTTEQYNSSASSKKADEYAIEVGTSPEMHKECQSRHEILKELEDLGVNSEELASVSIDSLAGLLKGLHALIDAHSEQHRRRPGRPKRSESDMPVLTKSDKTILHHLFSSQGHVSSLKLSRELDIPLSTIQRRRKRLQDGLLETHYSLRIEKLGWRSATLLISTTNRAIESIGTEILGMSDLVSSVSRAMGGSNFDLRVEVVFKTNADLMTLIDRIKLTEGVSGIIWSESLKLIGKKDTNDKIINST</sequence>